<dbReference type="PANTHER" id="PTHR46112">
    <property type="entry name" value="AMINOPEPTIDASE"/>
    <property type="match status" value="1"/>
</dbReference>
<dbReference type="SUPFAM" id="SSF53092">
    <property type="entry name" value="Creatinase/prolidase N-terminal domain"/>
    <property type="match status" value="1"/>
</dbReference>
<dbReference type="SUPFAM" id="SSF55920">
    <property type="entry name" value="Creatinase/aminopeptidase"/>
    <property type="match status" value="1"/>
</dbReference>
<name>A0A2M8PHP5_9CHLR</name>
<organism evidence="2 3">
    <name type="scientific">Candidatus Thermofonsia Clade 1 bacterium</name>
    <dbReference type="NCBI Taxonomy" id="2364210"/>
    <lineage>
        <taxon>Bacteria</taxon>
        <taxon>Bacillati</taxon>
        <taxon>Chloroflexota</taxon>
        <taxon>Candidatus Thermofontia</taxon>
        <taxon>Candidatus Thermofonsia Clade 1</taxon>
    </lineage>
</organism>
<keyword evidence="2" id="KW-0645">Protease</keyword>
<dbReference type="Proteomes" id="UP000229681">
    <property type="component" value="Unassembled WGS sequence"/>
</dbReference>
<keyword evidence="2" id="KW-0031">Aminopeptidase</keyword>
<sequence length="397" mass="43973">MPEATIQQEKLAQAVQILREQDVDCWMTFVRETEHNADPALRLIANSNVTWHTALIVTKHGERVAILGRYEVENFKRMGCWDQVIGYDQSIQPALLSTLERLAPRQIALNYSESDTAADGLSHGMFLTLQRYLQGKPYRLISAEGILNPLRGRKTATEVARIRAAVQLTEQIIDAVTATLKVGMTERQIADFIHAEMRRHSVVPSWDAGHCPTVTCGPESPVGHVSPSDQYAVKAGELVRIDLGVVLNEYISDMQRVWYIQPQGEAEIPAPVRHAFDSVRAAIEAAAAALKPGVQGWMVDEAARRTIIERGYSEYQHAVGHGIGRTVHDGATLLGPRWERYGNTPYGVVEAGNCFTLELGVHVPRYGLVSLEEDVLVTEKGVEWLSAPQTDLIVVKA</sequence>
<reference evidence="2 3" key="1">
    <citation type="submission" date="2017-11" db="EMBL/GenBank/DDBJ databases">
        <title>Evolution of Phototrophy in the Chloroflexi Phylum Driven by Horizontal Gene Transfer.</title>
        <authorList>
            <person name="Ward L.M."/>
            <person name="Hemp J."/>
            <person name="Shih P.M."/>
            <person name="Mcglynn S.E."/>
            <person name="Fischer W."/>
        </authorList>
    </citation>
    <scope>NUCLEOTIDE SEQUENCE [LARGE SCALE GENOMIC DNA]</scope>
    <source>
        <strain evidence="2">JP3_13</strain>
    </source>
</reference>
<dbReference type="InterPro" id="IPR029149">
    <property type="entry name" value="Creatin/AminoP/Spt16_N"/>
</dbReference>
<evidence type="ECO:0000313" key="3">
    <source>
        <dbReference type="Proteomes" id="UP000229681"/>
    </source>
</evidence>
<dbReference type="InterPro" id="IPR036005">
    <property type="entry name" value="Creatinase/aminopeptidase-like"/>
</dbReference>
<dbReference type="InterPro" id="IPR050659">
    <property type="entry name" value="Peptidase_M24B"/>
</dbReference>
<comment type="caution">
    <text evidence="2">The sequence shown here is derived from an EMBL/GenBank/DDBJ whole genome shotgun (WGS) entry which is preliminary data.</text>
</comment>
<dbReference type="Pfam" id="PF00557">
    <property type="entry name" value="Peptidase_M24"/>
    <property type="match status" value="1"/>
</dbReference>
<dbReference type="Gene3D" id="3.90.230.10">
    <property type="entry name" value="Creatinase/methionine aminopeptidase superfamily"/>
    <property type="match status" value="1"/>
</dbReference>
<proteinExistence type="predicted"/>
<dbReference type="PANTHER" id="PTHR46112:SF8">
    <property type="entry name" value="CYTOPLASMIC PEPTIDASE PEPQ-RELATED"/>
    <property type="match status" value="1"/>
</dbReference>
<dbReference type="GO" id="GO:0004177">
    <property type="term" value="F:aminopeptidase activity"/>
    <property type="evidence" value="ECO:0007669"/>
    <property type="project" value="UniProtKB-KW"/>
</dbReference>
<gene>
    <name evidence="2" type="ORF">CUN49_02170</name>
</gene>
<dbReference type="AlphaFoldDB" id="A0A2M8PHP5"/>
<protein>
    <submittedName>
        <fullName evidence="2">Aminopeptidase P family protein</fullName>
    </submittedName>
</protein>
<evidence type="ECO:0000313" key="2">
    <source>
        <dbReference type="EMBL" id="PJF37062.1"/>
    </source>
</evidence>
<feature type="domain" description="Peptidase M24" evidence="1">
    <location>
        <begin position="161"/>
        <end position="379"/>
    </location>
</feature>
<accession>A0A2M8PHP5</accession>
<evidence type="ECO:0000259" key="1">
    <source>
        <dbReference type="Pfam" id="PF00557"/>
    </source>
</evidence>
<keyword evidence="2" id="KW-0378">Hydrolase</keyword>
<dbReference type="EMBL" id="PGTM01000016">
    <property type="protein sequence ID" value="PJF37062.1"/>
    <property type="molecule type" value="Genomic_DNA"/>
</dbReference>
<dbReference type="InterPro" id="IPR000994">
    <property type="entry name" value="Pept_M24"/>
</dbReference>